<gene>
    <name evidence="2" type="ORF">OC846_005120</name>
</gene>
<accession>A0AAN6JWB2</accession>
<reference evidence="2" key="1">
    <citation type="journal article" date="2023" name="PhytoFront">
        <title>Draft Genome Resources of Seven Strains of Tilletia horrida, Causal Agent of Kernel Smut of Rice.</title>
        <authorList>
            <person name="Khanal S."/>
            <person name="Antony Babu S."/>
            <person name="Zhou X.G."/>
        </authorList>
    </citation>
    <scope>NUCLEOTIDE SEQUENCE</scope>
    <source>
        <strain evidence="2">TX6</strain>
    </source>
</reference>
<feature type="region of interest" description="Disordered" evidence="1">
    <location>
        <begin position="101"/>
        <end position="132"/>
    </location>
</feature>
<dbReference type="EMBL" id="JAPDMZ010000180">
    <property type="protein sequence ID" value="KAK0546805.1"/>
    <property type="molecule type" value="Genomic_DNA"/>
</dbReference>
<comment type="caution">
    <text evidence="2">The sequence shown here is derived from an EMBL/GenBank/DDBJ whole genome shotgun (WGS) entry which is preliminary data.</text>
</comment>
<proteinExistence type="predicted"/>
<feature type="compositionally biased region" description="Acidic residues" evidence="1">
    <location>
        <begin position="115"/>
        <end position="125"/>
    </location>
</feature>
<dbReference type="AlphaFoldDB" id="A0AAN6JWB2"/>
<evidence type="ECO:0000313" key="2">
    <source>
        <dbReference type="EMBL" id="KAK0546805.1"/>
    </source>
</evidence>
<protein>
    <submittedName>
        <fullName evidence="2">Uncharacterized protein</fullName>
    </submittedName>
</protein>
<keyword evidence="3" id="KW-1185">Reference proteome</keyword>
<evidence type="ECO:0000256" key="1">
    <source>
        <dbReference type="SAM" id="MobiDB-lite"/>
    </source>
</evidence>
<dbReference type="Proteomes" id="UP001176517">
    <property type="component" value="Unassembled WGS sequence"/>
</dbReference>
<evidence type="ECO:0000313" key="3">
    <source>
        <dbReference type="Proteomes" id="UP001176517"/>
    </source>
</evidence>
<name>A0AAN6JWB2_9BASI</name>
<sequence length="473" mass="51135">MSIADLYNIKRAIQRDEEWRPQSELSTQAVDGKTLCILSPRHSDCATSFAKSSIRSAINESTVSSSSRLIVDEAEAQSRPDGGRKSILHILGRTAGLDLNGSQAPSLVEAASEGEKDDDATDDPTPDLVSPAQPSAEYLEALAPLLRQASHRLDSVESEPEAPPSNRLRYNIAAVVAAYAFIINDLDVESLSSLLSISEEVDNDFEQQKPLKLLIPVIKSILADLVPFLTAVSPRNPSKGKAKVSTPKHVDPRTSQDLALVLQDAEDITLFLLSRLQPLIEHTEVAPNPLLRQMLTRTIEITAESKVIALATSTSSKPEANFHLSDLHQTLATRIQSRAKMLHVLSDLFAIFASSTDEAATQPSVSKTSDQDLNSVQRKLLFYGMASLMLPSGEEHGSKGSMQGCGLADVVSDLKKEVDKLEKEADDRAGLDGLHAWEQQRSVYSTTFGLVAARTQVGVQPGTALISSVATPE</sequence>
<organism evidence="2 3">
    <name type="scientific">Tilletia horrida</name>
    <dbReference type="NCBI Taxonomy" id="155126"/>
    <lineage>
        <taxon>Eukaryota</taxon>
        <taxon>Fungi</taxon>
        <taxon>Dikarya</taxon>
        <taxon>Basidiomycota</taxon>
        <taxon>Ustilaginomycotina</taxon>
        <taxon>Exobasidiomycetes</taxon>
        <taxon>Tilletiales</taxon>
        <taxon>Tilletiaceae</taxon>
        <taxon>Tilletia</taxon>
    </lineage>
</organism>